<name>A0ABV1HC77_9FIRM</name>
<evidence type="ECO:0008006" key="4">
    <source>
        <dbReference type="Google" id="ProtNLM"/>
    </source>
</evidence>
<evidence type="ECO:0000313" key="2">
    <source>
        <dbReference type="EMBL" id="MEQ2557323.1"/>
    </source>
</evidence>
<sequence length="52" mass="6338">MIWFNFYSVILMLGVLFTFWLCEREIENDFLRVVTLGIIVIMAMIAIFYFFF</sequence>
<protein>
    <recommendedName>
        <fullName evidence="4">NADH dehydrogenase subunit 4L</fullName>
    </recommendedName>
</protein>
<dbReference type="EMBL" id="JBBMEX010000004">
    <property type="protein sequence ID" value="MEQ2557323.1"/>
    <property type="molecule type" value="Genomic_DNA"/>
</dbReference>
<proteinExistence type="predicted"/>
<feature type="transmembrane region" description="Helical" evidence="1">
    <location>
        <begin position="30"/>
        <end position="51"/>
    </location>
</feature>
<evidence type="ECO:0000256" key="1">
    <source>
        <dbReference type="SAM" id="Phobius"/>
    </source>
</evidence>
<keyword evidence="1" id="KW-0812">Transmembrane</keyword>
<comment type="caution">
    <text evidence="2">The sequence shown here is derived from an EMBL/GenBank/DDBJ whole genome shotgun (WGS) entry which is preliminary data.</text>
</comment>
<feature type="transmembrane region" description="Helical" evidence="1">
    <location>
        <begin position="6"/>
        <end position="23"/>
    </location>
</feature>
<organism evidence="2 3">
    <name type="scientific">Maccoyibacter intestinihominis</name>
    <dbReference type="NCBI Taxonomy" id="3133499"/>
    <lineage>
        <taxon>Bacteria</taxon>
        <taxon>Bacillati</taxon>
        <taxon>Bacillota</taxon>
        <taxon>Clostridia</taxon>
        <taxon>Lachnospirales</taxon>
        <taxon>Lachnospiraceae</taxon>
        <taxon>Maccoyibacter</taxon>
    </lineage>
</organism>
<dbReference type="RefSeq" id="WP_353530453.1">
    <property type="nucleotide sequence ID" value="NZ_JBBMEX010000004.1"/>
</dbReference>
<accession>A0ABV1HC77</accession>
<keyword evidence="3" id="KW-1185">Reference proteome</keyword>
<keyword evidence="1" id="KW-0472">Membrane</keyword>
<dbReference type="Proteomes" id="UP001454489">
    <property type="component" value="Unassembled WGS sequence"/>
</dbReference>
<gene>
    <name evidence="2" type="ORF">WMO43_05440</name>
</gene>
<reference evidence="2 3" key="1">
    <citation type="submission" date="2024-03" db="EMBL/GenBank/DDBJ databases">
        <title>Human intestinal bacterial collection.</title>
        <authorList>
            <person name="Pauvert C."/>
            <person name="Hitch T.C.A."/>
            <person name="Clavel T."/>
        </authorList>
    </citation>
    <scope>NUCLEOTIDE SEQUENCE [LARGE SCALE GENOMIC DNA]</scope>
    <source>
        <strain evidence="2 3">CLA-AA-H185</strain>
    </source>
</reference>
<evidence type="ECO:0000313" key="3">
    <source>
        <dbReference type="Proteomes" id="UP001454489"/>
    </source>
</evidence>
<keyword evidence="1" id="KW-1133">Transmembrane helix</keyword>